<evidence type="ECO:0000256" key="6">
    <source>
        <dbReference type="ARBA" id="ARBA00022989"/>
    </source>
</evidence>
<dbReference type="InterPro" id="IPR051050">
    <property type="entry name" value="Lipid_II_flippase_MurJ/MviN"/>
</dbReference>
<evidence type="ECO:0000256" key="8">
    <source>
        <dbReference type="ARBA" id="ARBA00060041"/>
    </source>
</evidence>
<evidence type="ECO:0000256" key="3">
    <source>
        <dbReference type="ARBA" id="ARBA00022692"/>
    </source>
</evidence>
<feature type="transmembrane region" description="Helical" evidence="10">
    <location>
        <begin position="342"/>
        <end position="359"/>
    </location>
</feature>
<keyword evidence="2 10" id="KW-1003">Cell membrane</keyword>
<evidence type="ECO:0000313" key="13">
    <source>
        <dbReference type="Proteomes" id="UP000007102"/>
    </source>
</evidence>
<gene>
    <name evidence="10" type="primary">murJ</name>
    <name evidence="12" type="ordered locus">Dester_1302</name>
</gene>
<evidence type="ECO:0000256" key="5">
    <source>
        <dbReference type="ARBA" id="ARBA00022984"/>
    </source>
</evidence>
<dbReference type="PIRSF" id="PIRSF002869">
    <property type="entry name" value="MviN"/>
    <property type="match status" value="1"/>
</dbReference>
<comment type="pathway">
    <text evidence="10">Cell wall biogenesis; peptidoglycan biosynthesis.</text>
</comment>
<dbReference type="UniPathway" id="UPA00219"/>
<dbReference type="InParanoid" id="F0S159"/>
<reference evidence="13" key="2">
    <citation type="submission" date="2011-02" db="EMBL/GenBank/DDBJ databases">
        <title>The complete genome of Desulfurobacterium thermolithotrophum DSM 11699.</title>
        <authorList>
            <consortium name="US DOE Joint Genome Institute (JGI-PGF)"/>
            <person name="Lucas S."/>
            <person name="Copeland A."/>
            <person name="Lapidus A."/>
            <person name="Bruce D."/>
            <person name="Goodwin L."/>
            <person name="Pitluck S."/>
            <person name="Kyrpides N."/>
            <person name="Mavromatis K."/>
            <person name="Pagani I."/>
            <person name="Ivanova N."/>
            <person name="Mikhailova N."/>
            <person name="Daligault H."/>
            <person name="Detter J.C."/>
            <person name="Tapia R."/>
            <person name="Han C."/>
            <person name="Land M."/>
            <person name="Hauser L."/>
            <person name="Markowitz V."/>
            <person name="Cheng J.-F."/>
            <person name="Hugenholtz P."/>
            <person name="Woyke T."/>
            <person name="Wu D."/>
            <person name="Spring S."/>
            <person name="Brambilla E."/>
            <person name="Klenk H.-P."/>
            <person name="Eisen J.A."/>
        </authorList>
    </citation>
    <scope>NUCLEOTIDE SEQUENCE [LARGE SCALE GENOMIC DNA]</scope>
    <source>
        <strain evidence="13">DSM 11699 / BSA</strain>
    </source>
</reference>
<dbReference type="GO" id="GO:0015648">
    <property type="term" value="F:lipid-linked peptidoglycan transporter activity"/>
    <property type="evidence" value="ECO:0007669"/>
    <property type="project" value="UniProtKB-UniRule"/>
</dbReference>
<keyword evidence="3 10" id="KW-0812">Transmembrane</keyword>
<evidence type="ECO:0000256" key="1">
    <source>
        <dbReference type="ARBA" id="ARBA00004651"/>
    </source>
</evidence>
<dbReference type="GO" id="GO:0009252">
    <property type="term" value="P:peptidoglycan biosynthetic process"/>
    <property type="evidence" value="ECO:0007669"/>
    <property type="project" value="UniProtKB-UniRule"/>
</dbReference>
<feature type="transmembrane region" description="Helical" evidence="10">
    <location>
        <begin position="82"/>
        <end position="109"/>
    </location>
</feature>
<dbReference type="GO" id="GO:0005886">
    <property type="term" value="C:plasma membrane"/>
    <property type="evidence" value="ECO:0007669"/>
    <property type="project" value="UniProtKB-SubCell"/>
</dbReference>
<name>F0S159_DESTD</name>
<feature type="transmembrane region" description="Helical" evidence="10">
    <location>
        <begin position="155"/>
        <end position="176"/>
    </location>
</feature>
<dbReference type="CDD" id="cd13123">
    <property type="entry name" value="MATE_MurJ_like"/>
    <property type="match status" value="1"/>
</dbReference>
<comment type="function">
    <text evidence="8 10 11">Involved in peptidoglycan biosynthesis. Transports lipid-linked peptidoglycan precursors from the inner to the outer leaflet of the cytoplasmic membrane.</text>
</comment>
<feature type="transmembrane region" description="Helical" evidence="10">
    <location>
        <begin position="20"/>
        <end position="45"/>
    </location>
</feature>
<feature type="transmembrane region" description="Helical" evidence="10">
    <location>
        <begin position="379"/>
        <end position="399"/>
    </location>
</feature>
<evidence type="ECO:0000256" key="2">
    <source>
        <dbReference type="ARBA" id="ARBA00022475"/>
    </source>
</evidence>
<evidence type="ECO:0000256" key="9">
    <source>
        <dbReference type="ARBA" id="ARBA00061532"/>
    </source>
</evidence>
<dbReference type="NCBIfam" id="TIGR01695">
    <property type="entry name" value="murJ_mviN"/>
    <property type="match status" value="1"/>
</dbReference>
<comment type="subcellular location">
    <subcellularLocation>
        <location evidence="1 10">Cell membrane</location>
        <topology evidence="1 10">Multi-pass membrane protein</topology>
    </subcellularLocation>
</comment>
<feature type="transmembrane region" description="Helical" evidence="10">
    <location>
        <begin position="434"/>
        <end position="454"/>
    </location>
</feature>
<dbReference type="HOGENOM" id="CLU_006797_5_3_0"/>
<feature type="transmembrane region" description="Helical" evidence="10">
    <location>
        <begin position="182"/>
        <end position="204"/>
    </location>
</feature>
<keyword evidence="13" id="KW-1185">Reference proteome</keyword>
<dbReference type="Proteomes" id="UP000007102">
    <property type="component" value="Chromosome"/>
</dbReference>
<proteinExistence type="inferred from homology"/>
<dbReference type="OrthoDB" id="9804143at2"/>
<keyword evidence="10 11" id="KW-0961">Cell wall biogenesis/degradation</keyword>
<keyword evidence="7 10" id="KW-0472">Membrane</keyword>
<dbReference type="PANTHER" id="PTHR47019:SF1">
    <property type="entry name" value="LIPID II FLIPPASE MURJ"/>
    <property type="match status" value="1"/>
</dbReference>
<accession>F0S159</accession>
<comment type="similarity">
    <text evidence="9 10 11">Belongs to the MurJ/MviN family.</text>
</comment>
<dbReference type="PANTHER" id="PTHR47019">
    <property type="entry name" value="LIPID II FLIPPASE MURJ"/>
    <property type="match status" value="1"/>
</dbReference>
<feature type="transmembrane region" description="Helical" evidence="10">
    <location>
        <begin position="469"/>
        <end position="489"/>
    </location>
</feature>
<evidence type="ECO:0000256" key="11">
    <source>
        <dbReference type="PIRNR" id="PIRNR002869"/>
    </source>
</evidence>
<evidence type="ECO:0000256" key="10">
    <source>
        <dbReference type="HAMAP-Rule" id="MF_02078"/>
    </source>
</evidence>
<feature type="transmembrane region" description="Helical" evidence="10">
    <location>
        <begin position="268"/>
        <end position="287"/>
    </location>
</feature>
<dbReference type="HAMAP" id="MF_02078">
    <property type="entry name" value="MurJ_MviN"/>
    <property type="match status" value="1"/>
</dbReference>
<feature type="transmembrane region" description="Helical" evidence="10">
    <location>
        <begin position="405"/>
        <end position="422"/>
    </location>
</feature>
<evidence type="ECO:0000256" key="4">
    <source>
        <dbReference type="ARBA" id="ARBA00022960"/>
    </source>
</evidence>
<reference evidence="12 13" key="1">
    <citation type="journal article" date="2011" name="Stand. Genomic Sci.">
        <title>Complete genome sequence of the thermophilic sulfur-reducer Desulfurobacterium thermolithotrophum type strain (BSA(T)) from a deep-sea hydrothermal vent.</title>
        <authorList>
            <person name="Goker M."/>
            <person name="Daligault H."/>
            <person name="Mwirichia R."/>
            <person name="Lapidus A."/>
            <person name="Lucas S."/>
            <person name="Deshpande S."/>
            <person name="Pagani I."/>
            <person name="Tapia R."/>
            <person name="Cheng J.F."/>
            <person name="Goodwin L."/>
            <person name="Pitluck S."/>
            <person name="Liolios K."/>
            <person name="Ivanova N."/>
            <person name="Mavromatis K."/>
            <person name="Mikhailova N."/>
            <person name="Pati A."/>
            <person name="Chen A."/>
            <person name="Palaniappan K."/>
            <person name="Han C."/>
            <person name="Land M."/>
            <person name="Hauser L."/>
            <person name="Pan C."/>
            <person name="Brambilla E.M."/>
            <person name="Rohde M."/>
            <person name="Spring S."/>
            <person name="Sikorski J."/>
            <person name="Wirth R."/>
            <person name="Detter J.C."/>
            <person name="Woyke T."/>
            <person name="Bristow J."/>
            <person name="Eisen J.A."/>
            <person name="Markowitz V."/>
            <person name="Hugenholtz P."/>
            <person name="Kyrpides N.C."/>
            <person name="Klenk H.P."/>
        </authorList>
    </citation>
    <scope>NUCLEOTIDE SEQUENCE [LARGE SCALE GENOMIC DNA]</scope>
    <source>
        <strain evidence="13">DSM 11699 / BSA</strain>
    </source>
</reference>
<dbReference type="GO" id="GO:0034204">
    <property type="term" value="P:lipid translocation"/>
    <property type="evidence" value="ECO:0007669"/>
    <property type="project" value="TreeGrafter"/>
</dbReference>
<feature type="transmembrane region" description="Helical" evidence="10">
    <location>
        <begin position="299"/>
        <end position="322"/>
    </location>
</feature>
<dbReference type="STRING" id="868864.Dester_1302"/>
<protein>
    <recommendedName>
        <fullName evidence="10">Probable lipid II flippase MurJ</fullName>
    </recommendedName>
</protein>
<keyword evidence="4 10" id="KW-0133">Cell shape</keyword>
<dbReference type="eggNOG" id="COG0728">
    <property type="taxonomic scope" value="Bacteria"/>
</dbReference>
<dbReference type="InterPro" id="IPR004268">
    <property type="entry name" value="MurJ"/>
</dbReference>
<dbReference type="AlphaFoldDB" id="F0S159"/>
<keyword evidence="6 10" id="KW-1133">Transmembrane helix</keyword>
<dbReference type="KEGG" id="dte:Dester_1302"/>
<dbReference type="FunCoup" id="F0S159">
    <property type="interactions" value="259"/>
</dbReference>
<sequence>MKSIFKSTLIVSLSIFTSRVLGLIRDIVIATLFGASGLTDAFFVAFRIPNLLRRIFAEGAFSSAFTPAFAKKLKRSTYEAKLFAESFFAVLLVSLLLTLFLGELIAPFIVKVVAPGLPEIYLDITIKLLREMFPYIFFVSLVAFYGGILNGFEHFFAPAISTALFNLAIILSALLLSEKLSVGALAVGVLAGGILQVLLQLIFLKRFNFLIKPRFKITKDVKRTLKNIIPGIFGFAVRQFSMLIDTVLASFLKAGAISYLYYANRFVQLPLGMFAVGLSQVLLPRLAKKSNEKKNHYKELITGLLLCSAIIIPASVGLIFFGKPIVDLVFNHGKFTEEALNETYLVLIGYSFGLFFFSIEKIVTNAYYSLDEYKFPVKVSAYTLIFNLFINVIFCFLLGFGVVGLALGTSLTSFLNVLILCYNLEKKGDLVKRVFLMFFNYFVLSIPVAFISFIGTKLYFLSSSFSSKLIVVLATLLIAVISYFIVLILKRDKFILILK</sequence>
<dbReference type="GO" id="GO:0008360">
    <property type="term" value="P:regulation of cell shape"/>
    <property type="evidence" value="ECO:0007669"/>
    <property type="project" value="UniProtKB-UniRule"/>
</dbReference>
<keyword evidence="5 10" id="KW-0573">Peptidoglycan synthesis</keyword>
<feature type="transmembrane region" description="Helical" evidence="10">
    <location>
        <begin position="132"/>
        <end position="148"/>
    </location>
</feature>
<dbReference type="RefSeq" id="WP_013638887.1">
    <property type="nucleotide sequence ID" value="NC_015185.1"/>
</dbReference>
<dbReference type="EMBL" id="CP002543">
    <property type="protein sequence ID" value="ADY73937.1"/>
    <property type="molecule type" value="Genomic_DNA"/>
</dbReference>
<keyword evidence="10 11" id="KW-0813">Transport</keyword>
<dbReference type="Pfam" id="PF03023">
    <property type="entry name" value="MurJ"/>
    <property type="match status" value="1"/>
</dbReference>
<organism evidence="12 13">
    <name type="scientific">Desulfurobacterium thermolithotrophum (strain DSM 11699 / BSA)</name>
    <dbReference type="NCBI Taxonomy" id="868864"/>
    <lineage>
        <taxon>Bacteria</taxon>
        <taxon>Pseudomonadati</taxon>
        <taxon>Aquificota</taxon>
        <taxon>Aquificia</taxon>
        <taxon>Desulfurobacteriales</taxon>
        <taxon>Desulfurobacteriaceae</taxon>
        <taxon>Desulfurobacterium</taxon>
    </lineage>
</organism>
<dbReference type="GO" id="GO:0071555">
    <property type="term" value="P:cell wall organization"/>
    <property type="evidence" value="ECO:0007669"/>
    <property type="project" value="UniProtKB-UniRule"/>
</dbReference>
<evidence type="ECO:0000256" key="7">
    <source>
        <dbReference type="ARBA" id="ARBA00023136"/>
    </source>
</evidence>
<evidence type="ECO:0000313" key="12">
    <source>
        <dbReference type="EMBL" id="ADY73937.1"/>
    </source>
</evidence>
<dbReference type="PRINTS" id="PR01806">
    <property type="entry name" value="VIRFACTRMVIN"/>
</dbReference>